<dbReference type="SMART" id="SM00342">
    <property type="entry name" value="HTH_ARAC"/>
    <property type="match status" value="1"/>
</dbReference>
<dbReference type="SUPFAM" id="SSF46689">
    <property type="entry name" value="Homeodomain-like"/>
    <property type="match status" value="2"/>
</dbReference>
<keyword evidence="2" id="KW-0238">DNA-binding</keyword>
<dbReference type="PROSITE" id="PS01124">
    <property type="entry name" value="HTH_ARAC_FAMILY_2"/>
    <property type="match status" value="1"/>
</dbReference>
<dbReference type="PANTHER" id="PTHR46796">
    <property type="entry name" value="HTH-TYPE TRANSCRIPTIONAL ACTIVATOR RHAS-RELATED"/>
    <property type="match status" value="1"/>
</dbReference>
<reference evidence="6" key="1">
    <citation type="journal article" date="2019" name="Int. J. Syst. Evol. Microbiol.">
        <title>The Global Catalogue of Microorganisms (GCM) 10K type strain sequencing project: providing services to taxonomists for standard genome sequencing and annotation.</title>
        <authorList>
            <consortium name="The Broad Institute Genomics Platform"/>
            <consortium name="The Broad Institute Genome Sequencing Center for Infectious Disease"/>
            <person name="Wu L."/>
            <person name="Ma J."/>
        </authorList>
    </citation>
    <scope>NUCLEOTIDE SEQUENCE [LARGE SCALE GENOMIC DNA]</scope>
    <source>
        <strain evidence="6">JCM 17460</strain>
    </source>
</reference>
<evidence type="ECO:0000313" key="6">
    <source>
        <dbReference type="Proteomes" id="UP001500301"/>
    </source>
</evidence>
<dbReference type="InterPro" id="IPR050204">
    <property type="entry name" value="AraC_XylS_family_regulators"/>
</dbReference>
<gene>
    <name evidence="5" type="ORF">GCM10022263_09700</name>
</gene>
<dbReference type="Pfam" id="PF12833">
    <property type="entry name" value="HTH_18"/>
    <property type="match status" value="1"/>
</dbReference>
<keyword evidence="3" id="KW-0804">Transcription</keyword>
<keyword evidence="1" id="KW-0805">Transcription regulation</keyword>
<evidence type="ECO:0000259" key="4">
    <source>
        <dbReference type="PROSITE" id="PS01124"/>
    </source>
</evidence>
<dbReference type="PROSITE" id="PS00041">
    <property type="entry name" value="HTH_ARAC_FAMILY_1"/>
    <property type="match status" value="1"/>
</dbReference>
<sequence>MGQPTEGAEVTRTLLAEHRQIETADVDEARREVGERFCAHRLELTRRDGRLDMVHSSASIGADVSLNYLRYGDEVRITPGTFDDFFLVQVPLRGTARVRVGDQVVASSRSRASVGSPTEAVDMVWSDGCEQLLVYLRRRAVEELGADGDEPTPVVFTPAMDLETPATRAWLRLVHLALDDIEAGGALFRSPLASTHFEQTLIAGLLSAQPNNRRPVAAPETSCPRVVRTVVDLIEAEPERAWRLAELARHAGVSARTLQEAFQRELGMTPLERLRSARIARARADLLAADPATVSVTDVAAQWGFFHLGRFAQAYRAAYQELPSQTLKR</sequence>
<feature type="domain" description="HTH araC/xylS-type" evidence="4">
    <location>
        <begin position="228"/>
        <end position="329"/>
    </location>
</feature>
<dbReference type="EMBL" id="BAABBB010000004">
    <property type="protein sequence ID" value="GAA3523428.1"/>
    <property type="molecule type" value="Genomic_DNA"/>
</dbReference>
<dbReference type="InterPro" id="IPR035418">
    <property type="entry name" value="AraC-bd_2"/>
</dbReference>
<dbReference type="Pfam" id="PF14525">
    <property type="entry name" value="AraC_binding_2"/>
    <property type="match status" value="1"/>
</dbReference>
<evidence type="ECO:0000256" key="1">
    <source>
        <dbReference type="ARBA" id="ARBA00023015"/>
    </source>
</evidence>
<proteinExistence type="predicted"/>
<evidence type="ECO:0000313" key="5">
    <source>
        <dbReference type="EMBL" id="GAA3523428.1"/>
    </source>
</evidence>
<dbReference type="InterPro" id="IPR018060">
    <property type="entry name" value="HTH_AraC"/>
</dbReference>
<accession>A0ABP6UZ14</accession>
<keyword evidence="6" id="KW-1185">Reference proteome</keyword>
<comment type="caution">
    <text evidence="5">The sequence shown here is derived from an EMBL/GenBank/DDBJ whole genome shotgun (WGS) entry which is preliminary data.</text>
</comment>
<name>A0ABP6UZ14_9ACTN</name>
<dbReference type="Gene3D" id="1.10.10.60">
    <property type="entry name" value="Homeodomain-like"/>
    <property type="match status" value="1"/>
</dbReference>
<dbReference type="Proteomes" id="UP001500301">
    <property type="component" value="Unassembled WGS sequence"/>
</dbReference>
<dbReference type="InterPro" id="IPR009057">
    <property type="entry name" value="Homeodomain-like_sf"/>
</dbReference>
<evidence type="ECO:0000256" key="2">
    <source>
        <dbReference type="ARBA" id="ARBA00023125"/>
    </source>
</evidence>
<protein>
    <submittedName>
        <fullName evidence="5">AraC family transcriptional regulator</fullName>
    </submittedName>
</protein>
<dbReference type="PANTHER" id="PTHR46796:SF12">
    <property type="entry name" value="HTH-TYPE DNA-BINDING TRANSCRIPTIONAL ACTIVATOR EUTR"/>
    <property type="match status" value="1"/>
</dbReference>
<organism evidence="5 6">
    <name type="scientific">Nocardioides daeguensis</name>
    <dbReference type="NCBI Taxonomy" id="908359"/>
    <lineage>
        <taxon>Bacteria</taxon>
        <taxon>Bacillati</taxon>
        <taxon>Actinomycetota</taxon>
        <taxon>Actinomycetes</taxon>
        <taxon>Propionibacteriales</taxon>
        <taxon>Nocardioidaceae</taxon>
        <taxon>Nocardioides</taxon>
    </lineage>
</organism>
<evidence type="ECO:0000256" key="3">
    <source>
        <dbReference type="ARBA" id="ARBA00023163"/>
    </source>
</evidence>
<dbReference type="InterPro" id="IPR018062">
    <property type="entry name" value="HTH_AraC-typ_CS"/>
</dbReference>